<gene>
    <name evidence="2" type="ordered locus">Acid345_0937</name>
</gene>
<dbReference type="STRING" id="204669.Acid345_0937"/>
<dbReference type="HOGENOM" id="CLU_093136_1_2_0"/>
<dbReference type="Pfam" id="PF13689">
    <property type="entry name" value="DUF4154"/>
    <property type="match status" value="1"/>
</dbReference>
<sequence length="202" mass="21954">MTNLSQRRSSRSGAKRTSSVRDVLRCLVLLPLFHSLLAMAAPPAGPPTDLQVKAAYLYKFGAFVQWPASVAPSDDFSICVLGRDGFGSVLDSTINGESIEGKKLVALRVNSVREAAQCRILYISNSEESRLRGILVELAKAPVLTVSDIPHFADRGGMIEFTLQSGRVRFDVNVTRAERAGLTLSSQLLKVAANVKHDEARD</sequence>
<evidence type="ECO:0000313" key="2">
    <source>
        <dbReference type="EMBL" id="ABF39940.1"/>
    </source>
</evidence>
<dbReference type="Proteomes" id="UP000002432">
    <property type="component" value="Chromosome"/>
</dbReference>
<dbReference type="EMBL" id="CP000360">
    <property type="protein sequence ID" value="ABF39940.1"/>
    <property type="molecule type" value="Genomic_DNA"/>
</dbReference>
<evidence type="ECO:0000256" key="1">
    <source>
        <dbReference type="SAM" id="SignalP"/>
    </source>
</evidence>
<protein>
    <recommendedName>
        <fullName evidence="4">Transmembrane protein</fullName>
    </recommendedName>
</protein>
<reference evidence="2 3" key="1">
    <citation type="journal article" date="2009" name="Appl. Environ. Microbiol.">
        <title>Three genomes from the phylum Acidobacteria provide insight into the lifestyles of these microorganisms in soils.</title>
        <authorList>
            <person name="Ward N.L."/>
            <person name="Challacombe J.F."/>
            <person name="Janssen P.H."/>
            <person name="Henrissat B."/>
            <person name="Coutinho P.M."/>
            <person name="Wu M."/>
            <person name="Xie G."/>
            <person name="Haft D.H."/>
            <person name="Sait M."/>
            <person name="Badger J."/>
            <person name="Barabote R.D."/>
            <person name="Bradley B."/>
            <person name="Brettin T.S."/>
            <person name="Brinkac L.M."/>
            <person name="Bruce D."/>
            <person name="Creasy T."/>
            <person name="Daugherty S.C."/>
            <person name="Davidsen T.M."/>
            <person name="DeBoy R.T."/>
            <person name="Detter J.C."/>
            <person name="Dodson R.J."/>
            <person name="Durkin A.S."/>
            <person name="Ganapathy A."/>
            <person name="Gwinn-Giglio M."/>
            <person name="Han C.S."/>
            <person name="Khouri H."/>
            <person name="Kiss H."/>
            <person name="Kothari S.P."/>
            <person name="Madupu R."/>
            <person name="Nelson K.E."/>
            <person name="Nelson W.C."/>
            <person name="Paulsen I."/>
            <person name="Penn K."/>
            <person name="Ren Q."/>
            <person name="Rosovitz M.J."/>
            <person name="Selengut J.D."/>
            <person name="Shrivastava S."/>
            <person name="Sullivan S.A."/>
            <person name="Tapia R."/>
            <person name="Thompson L.S."/>
            <person name="Watkins K.L."/>
            <person name="Yang Q."/>
            <person name="Yu C."/>
            <person name="Zafar N."/>
            <person name="Zhou L."/>
            <person name="Kuske C.R."/>
        </authorList>
    </citation>
    <scope>NUCLEOTIDE SEQUENCE [LARGE SCALE GENOMIC DNA]</scope>
    <source>
        <strain evidence="2 3">Ellin345</strain>
    </source>
</reference>
<evidence type="ECO:0008006" key="4">
    <source>
        <dbReference type="Google" id="ProtNLM"/>
    </source>
</evidence>
<keyword evidence="3" id="KW-1185">Reference proteome</keyword>
<dbReference type="eggNOG" id="ENOG5032YBM">
    <property type="taxonomic scope" value="Bacteria"/>
</dbReference>
<accession>Q1IT60</accession>
<organism evidence="2 3">
    <name type="scientific">Koribacter versatilis (strain Ellin345)</name>
    <dbReference type="NCBI Taxonomy" id="204669"/>
    <lineage>
        <taxon>Bacteria</taxon>
        <taxon>Pseudomonadati</taxon>
        <taxon>Acidobacteriota</taxon>
        <taxon>Terriglobia</taxon>
        <taxon>Terriglobales</taxon>
        <taxon>Candidatus Korobacteraceae</taxon>
        <taxon>Candidatus Korobacter</taxon>
    </lineage>
</organism>
<feature type="signal peptide" evidence="1">
    <location>
        <begin position="1"/>
        <end position="40"/>
    </location>
</feature>
<feature type="chain" id="PRO_5004191719" description="Transmembrane protein" evidence="1">
    <location>
        <begin position="41"/>
        <end position="202"/>
    </location>
</feature>
<evidence type="ECO:0000313" key="3">
    <source>
        <dbReference type="Proteomes" id="UP000002432"/>
    </source>
</evidence>
<proteinExistence type="predicted"/>
<dbReference type="RefSeq" id="WP_011521742.1">
    <property type="nucleotide sequence ID" value="NC_008009.1"/>
</dbReference>
<dbReference type="OrthoDB" id="129430at2"/>
<dbReference type="KEGG" id="aba:Acid345_0937"/>
<dbReference type="EnsemblBacteria" id="ABF39940">
    <property type="protein sequence ID" value="ABF39940"/>
    <property type="gene ID" value="Acid345_0937"/>
</dbReference>
<dbReference type="AlphaFoldDB" id="Q1IT60"/>
<keyword evidence="1" id="KW-0732">Signal</keyword>
<name>Q1IT60_KORVE</name>
<dbReference type="InterPro" id="IPR025293">
    <property type="entry name" value="YfiR/HmsC-like"/>
</dbReference>